<evidence type="ECO:0000256" key="1">
    <source>
        <dbReference type="ARBA" id="ARBA00006540"/>
    </source>
</evidence>
<dbReference type="NCBIfam" id="TIGR03625">
    <property type="entry name" value="L3_bact"/>
    <property type="match status" value="1"/>
</dbReference>
<keyword evidence="5 10" id="KW-0689">Ribosomal protein</keyword>
<dbReference type="GO" id="GO:0006412">
    <property type="term" value="P:translation"/>
    <property type="evidence" value="ECO:0007669"/>
    <property type="project" value="InterPro"/>
</dbReference>
<comment type="subunit">
    <text evidence="2">Part of the 50S ribosomal subunit.</text>
</comment>
<evidence type="ECO:0000256" key="3">
    <source>
        <dbReference type="ARBA" id="ARBA00022730"/>
    </source>
</evidence>
<dbReference type="GO" id="GO:0003735">
    <property type="term" value="F:structural constituent of ribosome"/>
    <property type="evidence" value="ECO:0007669"/>
    <property type="project" value="InterPro"/>
</dbReference>
<dbReference type="Gene3D" id="2.40.30.10">
    <property type="entry name" value="Translation factors"/>
    <property type="match status" value="2"/>
</dbReference>
<evidence type="ECO:0000256" key="9">
    <source>
        <dbReference type="SAM" id="MobiDB-lite"/>
    </source>
</evidence>
<sequence>MSIGMLGRKIGMTQIFDNQGCAIPVTIIEVGPCTITSINDKTQNIQIGYQYINPQKLNKSNIGHFSKIKVPCFKYLKEYKYKSLKKITLGSILTIEQFKNGNLINISGVSIGKGFTGYQKKHHFSRGPMSHGSKNHRQPGSIGAGTTPGRVFPGKKMAGRMGGNKVTIKNLTIIDINTKNNIMIIKGAIPGKNGNIVYIYKK</sequence>
<dbReference type="PANTHER" id="PTHR11229:SF16">
    <property type="entry name" value="LARGE RIBOSOMAL SUBUNIT PROTEIN UL3C"/>
    <property type="match status" value="1"/>
</dbReference>
<feature type="region of interest" description="Disordered" evidence="9">
    <location>
        <begin position="122"/>
        <end position="149"/>
    </location>
</feature>
<dbReference type="FunFam" id="2.40.30.10:FF:000065">
    <property type="entry name" value="50S ribosomal protein L3, chloroplastic"/>
    <property type="match status" value="1"/>
</dbReference>
<dbReference type="SUPFAM" id="SSF50447">
    <property type="entry name" value="Translation proteins"/>
    <property type="match status" value="1"/>
</dbReference>
<evidence type="ECO:0000256" key="8">
    <source>
        <dbReference type="ARBA" id="ARBA00035503"/>
    </source>
</evidence>
<dbReference type="PANTHER" id="PTHR11229">
    <property type="entry name" value="50S RIBOSOMAL PROTEIN L3"/>
    <property type="match status" value="1"/>
</dbReference>
<proteinExistence type="inferred from homology"/>
<evidence type="ECO:0000256" key="7">
    <source>
        <dbReference type="ARBA" id="ARBA00035213"/>
    </source>
</evidence>
<gene>
    <name evidence="10" type="primary">rpl3</name>
</gene>
<evidence type="ECO:0000256" key="4">
    <source>
        <dbReference type="ARBA" id="ARBA00022884"/>
    </source>
</evidence>
<evidence type="ECO:0000313" key="10">
    <source>
        <dbReference type="EMBL" id="QCI05685.1"/>
    </source>
</evidence>
<reference evidence="10" key="2">
    <citation type="submission" date="2019-04" db="EMBL/GenBank/DDBJ databases">
        <authorList>
            <person name="Pasella M."/>
        </authorList>
    </citation>
    <scope>NUCLEOTIDE SEQUENCE</scope>
    <source>
        <strain evidence="10">PD2928_6</strain>
    </source>
</reference>
<evidence type="ECO:0000256" key="2">
    <source>
        <dbReference type="ARBA" id="ARBA00011838"/>
    </source>
</evidence>
<name>A0A4D6WVS3_9FLOR</name>
<dbReference type="HAMAP" id="MF_01325_B">
    <property type="entry name" value="Ribosomal_uL3_B"/>
    <property type="match status" value="1"/>
</dbReference>
<organism evidence="10">
    <name type="scientific">Cryptopleura ramosa</name>
    <dbReference type="NCBI Taxonomy" id="131094"/>
    <lineage>
        <taxon>Eukaryota</taxon>
        <taxon>Rhodophyta</taxon>
        <taxon>Florideophyceae</taxon>
        <taxon>Rhodymeniophycidae</taxon>
        <taxon>Ceramiales</taxon>
        <taxon>Delesseriaceae</taxon>
        <taxon>Cryptopleura</taxon>
    </lineage>
</organism>
<evidence type="ECO:0000256" key="6">
    <source>
        <dbReference type="ARBA" id="ARBA00023274"/>
    </source>
</evidence>
<dbReference type="Pfam" id="PF00297">
    <property type="entry name" value="Ribosomal_L3"/>
    <property type="match status" value="1"/>
</dbReference>
<accession>A0A4D6WVS3</accession>
<keyword evidence="3" id="KW-0699">rRNA-binding</keyword>
<dbReference type="InterPro" id="IPR000597">
    <property type="entry name" value="Ribosomal_uL3"/>
</dbReference>
<keyword evidence="10" id="KW-0934">Plastid</keyword>
<dbReference type="GO" id="GO:0019843">
    <property type="term" value="F:rRNA binding"/>
    <property type="evidence" value="ECO:0007669"/>
    <property type="project" value="UniProtKB-KW"/>
</dbReference>
<dbReference type="AlphaFoldDB" id="A0A4D6WVS3"/>
<keyword evidence="6" id="KW-0687">Ribonucleoprotein</keyword>
<reference evidence="10" key="1">
    <citation type="journal article" date="2019" name="Mol. Phylogenet. Evol.">
        <title>Morphological evolution and classification of the red algal order Ceramiales inferred using plastid phylogenomics.</title>
        <authorList>
            <person name="Diaz-Tapia P."/>
            <person name="Pasella M.M."/>
            <person name="Verbruggen H."/>
            <person name="Maggs C.A."/>
        </authorList>
    </citation>
    <scope>NUCLEOTIDE SEQUENCE</scope>
    <source>
        <strain evidence="10">PD2928_6</strain>
    </source>
</reference>
<dbReference type="GO" id="GO:0022625">
    <property type="term" value="C:cytosolic large ribosomal subunit"/>
    <property type="evidence" value="ECO:0007669"/>
    <property type="project" value="TreeGrafter"/>
</dbReference>
<geneLocation type="plastid" evidence="10"/>
<dbReference type="EMBL" id="MK814638">
    <property type="protein sequence ID" value="QCI05685.1"/>
    <property type="molecule type" value="Genomic_DNA"/>
</dbReference>
<dbReference type="InterPro" id="IPR009000">
    <property type="entry name" value="Transl_B-barrel_sf"/>
</dbReference>
<evidence type="ECO:0000256" key="5">
    <source>
        <dbReference type="ARBA" id="ARBA00022980"/>
    </source>
</evidence>
<protein>
    <recommendedName>
        <fullName evidence="7">Large ribosomal subunit protein uL3c</fullName>
    </recommendedName>
    <alternativeName>
        <fullName evidence="8">50S ribosomal protein L3, chloroplastic</fullName>
    </alternativeName>
</protein>
<comment type="similarity">
    <text evidence="1">Belongs to the universal ribosomal protein uL3 family.</text>
</comment>
<dbReference type="InterPro" id="IPR019927">
    <property type="entry name" value="Ribosomal_uL3_bac/org-type"/>
</dbReference>
<keyword evidence="4" id="KW-0694">RNA-binding</keyword>